<evidence type="ECO:0000256" key="2">
    <source>
        <dbReference type="ARBA" id="ARBA00013194"/>
    </source>
</evidence>
<evidence type="ECO:0000313" key="7">
    <source>
        <dbReference type="EMBL" id="WIA19571.1"/>
    </source>
</evidence>
<keyword evidence="8" id="KW-1185">Reference proteome</keyword>
<reference evidence="7 8" key="1">
    <citation type="submission" date="2023-05" db="EMBL/GenBank/DDBJ databases">
        <title>A 100% complete, gapless, phased diploid assembly of the Scenedesmus obliquus UTEX 3031 genome.</title>
        <authorList>
            <person name="Biondi T.C."/>
            <person name="Hanschen E.R."/>
            <person name="Kwon T."/>
            <person name="Eng W."/>
            <person name="Kruse C.P.S."/>
            <person name="Koehler S.I."/>
            <person name="Kunde Y."/>
            <person name="Gleasner C.D."/>
            <person name="You Mak K.T."/>
            <person name="Polle J."/>
            <person name="Hovde B.T."/>
            <person name="Starkenburg S.R."/>
        </authorList>
    </citation>
    <scope>NUCLEOTIDE SEQUENCE [LARGE SCALE GENOMIC DNA]</scope>
    <source>
        <strain evidence="7 8">DOE0152z</strain>
    </source>
</reference>
<gene>
    <name evidence="7" type="ORF">OEZ85_005513</name>
</gene>
<keyword evidence="6" id="KW-0732">Signal</keyword>
<dbReference type="PANTHER" id="PTHR43811">
    <property type="entry name" value="FKBP-TYPE PEPTIDYL-PROLYL CIS-TRANS ISOMERASE FKPA"/>
    <property type="match status" value="1"/>
</dbReference>
<name>A0ABY8UDK4_TETOB</name>
<evidence type="ECO:0000256" key="3">
    <source>
        <dbReference type="ARBA" id="ARBA00023110"/>
    </source>
</evidence>
<evidence type="ECO:0000256" key="5">
    <source>
        <dbReference type="SAM" id="MobiDB-lite"/>
    </source>
</evidence>
<organism evidence="7 8">
    <name type="scientific">Tetradesmus obliquus</name>
    <name type="common">Green alga</name>
    <name type="synonym">Acutodesmus obliquus</name>
    <dbReference type="NCBI Taxonomy" id="3088"/>
    <lineage>
        <taxon>Eukaryota</taxon>
        <taxon>Viridiplantae</taxon>
        <taxon>Chlorophyta</taxon>
        <taxon>core chlorophytes</taxon>
        <taxon>Chlorophyceae</taxon>
        <taxon>CS clade</taxon>
        <taxon>Sphaeropleales</taxon>
        <taxon>Scenedesmaceae</taxon>
        <taxon>Tetradesmus</taxon>
    </lineage>
</organism>
<feature type="chain" id="PRO_5047352326" description="peptidylprolyl isomerase" evidence="6">
    <location>
        <begin position="33"/>
        <end position="269"/>
    </location>
</feature>
<keyword evidence="3" id="KW-0697">Rotamase</keyword>
<sequence length="269" mass="29209">MCYRAGTSRRVPWPSIGGALLVAGLALQLVACQPAAALACPGMRGYALQQCLREERKRREAEEGSDEQQQEQQRLKYEQPGELVTLPSGLQYREISIGSGPEALLGLECDISYTVYRLSSGGYYKYSGGGTPVYMWSVGYGQEGRDDLGDTYRFRLGDPGAVPSAVAAAMLGMRAGGRRRVLVPPGNWTAEQTGPPRPSFGAARRWDTHRGEALLFEAQLVRVRQPAADATGAAAAPLQDLQGMQQQQGEPFRLPAPPSPYSRQLPEPQ</sequence>
<feature type="signal peptide" evidence="6">
    <location>
        <begin position="1"/>
        <end position="32"/>
    </location>
</feature>
<dbReference type="Gene3D" id="3.10.50.40">
    <property type="match status" value="1"/>
</dbReference>
<feature type="region of interest" description="Disordered" evidence="5">
    <location>
        <begin position="231"/>
        <end position="269"/>
    </location>
</feature>
<protein>
    <recommendedName>
        <fullName evidence="2">peptidylprolyl isomerase</fullName>
        <ecNumber evidence="2">5.2.1.8</ecNumber>
    </recommendedName>
</protein>
<comment type="catalytic activity">
    <reaction evidence="1">
        <text>[protein]-peptidylproline (omega=180) = [protein]-peptidylproline (omega=0)</text>
        <dbReference type="Rhea" id="RHEA:16237"/>
        <dbReference type="Rhea" id="RHEA-COMP:10747"/>
        <dbReference type="Rhea" id="RHEA-COMP:10748"/>
        <dbReference type="ChEBI" id="CHEBI:83833"/>
        <dbReference type="ChEBI" id="CHEBI:83834"/>
        <dbReference type="EC" id="5.2.1.8"/>
    </reaction>
</comment>
<dbReference type="EMBL" id="CP126218">
    <property type="protein sequence ID" value="WIA19571.1"/>
    <property type="molecule type" value="Genomic_DNA"/>
</dbReference>
<evidence type="ECO:0000313" key="8">
    <source>
        <dbReference type="Proteomes" id="UP001244341"/>
    </source>
</evidence>
<dbReference type="Proteomes" id="UP001244341">
    <property type="component" value="Chromosome 11b"/>
</dbReference>
<feature type="compositionally biased region" description="Low complexity" evidence="5">
    <location>
        <begin position="231"/>
        <end position="249"/>
    </location>
</feature>
<dbReference type="EC" id="5.2.1.8" evidence="2"/>
<accession>A0ABY8UDK4</accession>
<evidence type="ECO:0000256" key="4">
    <source>
        <dbReference type="ARBA" id="ARBA00023235"/>
    </source>
</evidence>
<proteinExistence type="predicted"/>
<dbReference type="PANTHER" id="PTHR43811:SF26">
    <property type="entry name" value="PEPTIDYL-PROLYL CIS-TRANS ISOMERASE FKBP16-1, CHLOROPLASTIC"/>
    <property type="match status" value="1"/>
</dbReference>
<evidence type="ECO:0000256" key="6">
    <source>
        <dbReference type="SAM" id="SignalP"/>
    </source>
</evidence>
<evidence type="ECO:0000256" key="1">
    <source>
        <dbReference type="ARBA" id="ARBA00000971"/>
    </source>
</evidence>
<feature type="region of interest" description="Disordered" evidence="5">
    <location>
        <begin position="59"/>
        <end position="78"/>
    </location>
</feature>
<keyword evidence="4" id="KW-0413">Isomerase</keyword>
<dbReference type="InterPro" id="IPR046357">
    <property type="entry name" value="PPIase_dom_sf"/>
</dbReference>
<dbReference type="SUPFAM" id="SSF54534">
    <property type="entry name" value="FKBP-like"/>
    <property type="match status" value="1"/>
</dbReference>